<dbReference type="PANTHER" id="PTHR10885">
    <property type="entry name" value="ISOPENTENYL-DIPHOSPHATE DELTA-ISOMERASE"/>
    <property type="match status" value="1"/>
</dbReference>
<protein>
    <submittedName>
        <fullName evidence="2">NUDIX hydrolase</fullName>
    </submittedName>
</protein>
<dbReference type="Pfam" id="PF00293">
    <property type="entry name" value="NUDIX"/>
    <property type="match status" value="1"/>
</dbReference>
<evidence type="ECO:0000313" key="2">
    <source>
        <dbReference type="EMBL" id="OGG69349.1"/>
    </source>
</evidence>
<accession>A0A1F6E6M4</accession>
<dbReference type="Gene3D" id="3.90.79.10">
    <property type="entry name" value="Nucleoside Triphosphate Pyrophosphohydrolase"/>
    <property type="match status" value="1"/>
</dbReference>
<evidence type="ECO:0000259" key="1">
    <source>
        <dbReference type="PROSITE" id="PS51462"/>
    </source>
</evidence>
<dbReference type="AlphaFoldDB" id="A0A1F6E6M4"/>
<keyword evidence="2" id="KW-0378">Hydrolase</keyword>
<comment type="caution">
    <text evidence="2">The sequence shown here is derived from an EMBL/GenBank/DDBJ whole genome shotgun (WGS) entry which is preliminary data.</text>
</comment>
<dbReference type="InterPro" id="IPR015797">
    <property type="entry name" value="NUDIX_hydrolase-like_dom_sf"/>
</dbReference>
<evidence type="ECO:0000313" key="3">
    <source>
        <dbReference type="Proteomes" id="UP000176914"/>
    </source>
</evidence>
<organism evidence="2 3">
    <name type="scientific">Candidatus Kaiserbacteria bacterium RIFCSPHIGHO2_02_FULL_55_25</name>
    <dbReference type="NCBI Taxonomy" id="1798498"/>
    <lineage>
        <taxon>Bacteria</taxon>
        <taxon>Candidatus Kaiseribacteriota</taxon>
    </lineage>
</organism>
<proteinExistence type="predicted"/>
<reference evidence="2 3" key="1">
    <citation type="journal article" date="2016" name="Nat. Commun.">
        <title>Thousands of microbial genomes shed light on interconnected biogeochemical processes in an aquifer system.</title>
        <authorList>
            <person name="Anantharaman K."/>
            <person name="Brown C.T."/>
            <person name="Hug L.A."/>
            <person name="Sharon I."/>
            <person name="Castelle C.J."/>
            <person name="Probst A.J."/>
            <person name="Thomas B.C."/>
            <person name="Singh A."/>
            <person name="Wilkins M.J."/>
            <person name="Karaoz U."/>
            <person name="Brodie E.L."/>
            <person name="Williams K.H."/>
            <person name="Hubbard S.S."/>
            <person name="Banfield J.F."/>
        </authorList>
    </citation>
    <scope>NUCLEOTIDE SEQUENCE [LARGE SCALE GENOMIC DNA]</scope>
</reference>
<dbReference type="Proteomes" id="UP000176914">
    <property type="component" value="Unassembled WGS sequence"/>
</dbReference>
<dbReference type="CDD" id="cd24154">
    <property type="entry name" value="NUDIX_DR0079"/>
    <property type="match status" value="1"/>
</dbReference>
<dbReference type="GO" id="GO:0016787">
    <property type="term" value="F:hydrolase activity"/>
    <property type="evidence" value="ECO:0007669"/>
    <property type="project" value="UniProtKB-KW"/>
</dbReference>
<sequence>MEEDEYLDLVDENDSVIGRKLRSEVHAEKLRNYRAINLFIVNSKGELWIPKRTAHKRLYPLGLDFSCAGHVQSGDTYEQTLKKEVREELNIDIDKTQVRYLGKLTPVEGSCFAENYEIRMDTAPAYNSDDFINYEWVAPAVLIKRLDAGEYAKSSLVKAVRKFYKSAA</sequence>
<gene>
    <name evidence="2" type="ORF">A3C20_02765</name>
</gene>
<dbReference type="InterPro" id="IPR000086">
    <property type="entry name" value="NUDIX_hydrolase_dom"/>
</dbReference>
<dbReference type="EMBL" id="MFLL01000014">
    <property type="protein sequence ID" value="OGG69349.1"/>
    <property type="molecule type" value="Genomic_DNA"/>
</dbReference>
<dbReference type="SUPFAM" id="SSF55811">
    <property type="entry name" value="Nudix"/>
    <property type="match status" value="1"/>
</dbReference>
<feature type="domain" description="Nudix hydrolase" evidence="1">
    <location>
        <begin position="31"/>
        <end position="159"/>
    </location>
</feature>
<dbReference type="PANTHER" id="PTHR10885:SF0">
    <property type="entry name" value="ISOPENTENYL-DIPHOSPHATE DELTA-ISOMERASE"/>
    <property type="match status" value="1"/>
</dbReference>
<dbReference type="PROSITE" id="PS51462">
    <property type="entry name" value="NUDIX"/>
    <property type="match status" value="1"/>
</dbReference>
<name>A0A1F6E6M4_9BACT</name>